<dbReference type="OrthoDB" id="442731at2759"/>
<dbReference type="InterPro" id="IPR028916">
    <property type="entry name" value="Tox-GHH_dom"/>
</dbReference>
<evidence type="ECO:0000259" key="5">
    <source>
        <dbReference type="Pfam" id="PF15636"/>
    </source>
</evidence>
<protein>
    <recommendedName>
        <fullName evidence="5">Tox-GHH domain-containing protein</fullName>
    </recommendedName>
</protein>
<sequence>MANEDGRRAAAVLHGALYLQGLHFTVDGVDTHYFVKSGPAEADLSLVGMTTGQRTLETGVNVTVTQVNAVVGGRTRRITDIALQRGALRLNTRYGSTADEEKARVLESARQRAVGQAWVRERQRLREGGRRVPPLDRRGEAAAAQLRPGTGVRRVLRRFGGPVPRALGQRQQHPLHETERDGPEVTRARGRPPPRHTRVLVQHGHGQR</sequence>
<evidence type="ECO:0000256" key="4">
    <source>
        <dbReference type="SAM" id="MobiDB-lite"/>
    </source>
</evidence>
<dbReference type="GO" id="GO:0050839">
    <property type="term" value="F:cell adhesion molecule binding"/>
    <property type="evidence" value="ECO:0007669"/>
    <property type="project" value="TreeGrafter"/>
</dbReference>
<comment type="caution">
    <text evidence="6">The sequence shown here is derived from an EMBL/GenBank/DDBJ whole genome shotgun (WGS) entry which is preliminary data.</text>
</comment>
<name>A0A9Q1EQ08_SYNKA</name>
<evidence type="ECO:0000313" key="6">
    <source>
        <dbReference type="EMBL" id="KAJ8342799.1"/>
    </source>
</evidence>
<feature type="domain" description="Tox-GHH" evidence="5">
    <location>
        <begin position="100"/>
        <end position="129"/>
    </location>
</feature>
<keyword evidence="3" id="KW-1015">Disulfide bond</keyword>
<evidence type="ECO:0000256" key="1">
    <source>
        <dbReference type="ARBA" id="ARBA00022536"/>
    </source>
</evidence>
<keyword evidence="7" id="KW-1185">Reference proteome</keyword>
<dbReference type="EMBL" id="JAINUF010000014">
    <property type="protein sequence ID" value="KAJ8342799.1"/>
    <property type="molecule type" value="Genomic_DNA"/>
</dbReference>
<dbReference type="PANTHER" id="PTHR11219:SF9">
    <property type="entry name" value="TENEURIN-4"/>
    <property type="match status" value="1"/>
</dbReference>
<dbReference type="GO" id="GO:0007157">
    <property type="term" value="P:heterophilic cell-cell adhesion via plasma membrane cell adhesion molecules"/>
    <property type="evidence" value="ECO:0007669"/>
    <property type="project" value="TreeGrafter"/>
</dbReference>
<dbReference type="AlphaFoldDB" id="A0A9Q1EQ08"/>
<dbReference type="Pfam" id="PF15636">
    <property type="entry name" value="Tox-GHH"/>
    <property type="match status" value="1"/>
</dbReference>
<evidence type="ECO:0000256" key="2">
    <source>
        <dbReference type="ARBA" id="ARBA00022737"/>
    </source>
</evidence>
<organism evidence="6 7">
    <name type="scientific">Synaphobranchus kaupii</name>
    <name type="common">Kaup's arrowtooth eel</name>
    <dbReference type="NCBI Taxonomy" id="118154"/>
    <lineage>
        <taxon>Eukaryota</taxon>
        <taxon>Metazoa</taxon>
        <taxon>Chordata</taxon>
        <taxon>Craniata</taxon>
        <taxon>Vertebrata</taxon>
        <taxon>Euteleostomi</taxon>
        <taxon>Actinopterygii</taxon>
        <taxon>Neopterygii</taxon>
        <taxon>Teleostei</taxon>
        <taxon>Anguilliformes</taxon>
        <taxon>Synaphobranchidae</taxon>
        <taxon>Synaphobranchus</taxon>
    </lineage>
</organism>
<evidence type="ECO:0000313" key="7">
    <source>
        <dbReference type="Proteomes" id="UP001152622"/>
    </source>
</evidence>
<dbReference type="InterPro" id="IPR051216">
    <property type="entry name" value="Teneurin"/>
</dbReference>
<dbReference type="PANTHER" id="PTHR11219">
    <property type="entry name" value="TENEURIN AND N-ACETYLGLUCOSAMINE-1-PHOSPHODIESTER ALPHA-N-ACETYLGLUCOSAMINIDASE"/>
    <property type="match status" value="1"/>
</dbReference>
<accession>A0A9Q1EQ08</accession>
<keyword evidence="1" id="KW-0245">EGF-like domain</keyword>
<dbReference type="GO" id="GO:0048666">
    <property type="term" value="P:neuron development"/>
    <property type="evidence" value="ECO:0007669"/>
    <property type="project" value="TreeGrafter"/>
</dbReference>
<dbReference type="Pfam" id="PF23538">
    <property type="entry name" value="Teneurin_ABD"/>
    <property type="match status" value="1"/>
</dbReference>
<feature type="compositionally biased region" description="Basic residues" evidence="4">
    <location>
        <begin position="188"/>
        <end position="198"/>
    </location>
</feature>
<dbReference type="GO" id="GO:0046982">
    <property type="term" value="F:protein heterodimerization activity"/>
    <property type="evidence" value="ECO:0007669"/>
    <property type="project" value="TreeGrafter"/>
</dbReference>
<dbReference type="Proteomes" id="UP001152622">
    <property type="component" value="Chromosome 14"/>
</dbReference>
<evidence type="ECO:0000256" key="3">
    <source>
        <dbReference type="ARBA" id="ARBA00023157"/>
    </source>
</evidence>
<keyword evidence="2" id="KW-0677">Repeat</keyword>
<feature type="compositionally biased region" description="Basic and acidic residues" evidence="4">
    <location>
        <begin position="174"/>
        <end position="187"/>
    </location>
</feature>
<feature type="region of interest" description="Disordered" evidence="4">
    <location>
        <begin position="164"/>
        <end position="208"/>
    </location>
</feature>
<reference evidence="6" key="1">
    <citation type="journal article" date="2023" name="Science">
        <title>Genome structures resolve the early diversification of teleost fishes.</title>
        <authorList>
            <person name="Parey E."/>
            <person name="Louis A."/>
            <person name="Montfort J."/>
            <person name="Bouchez O."/>
            <person name="Roques C."/>
            <person name="Iampietro C."/>
            <person name="Lluch J."/>
            <person name="Castinel A."/>
            <person name="Donnadieu C."/>
            <person name="Desvignes T."/>
            <person name="Floi Bucao C."/>
            <person name="Jouanno E."/>
            <person name="Wen M."/>
            <person name="Mejri S."/>
            <person name="Dirks R."/>
            <person name="Jansen H."/>
            <person name="Henkel C."/>
            <person name="Chen W.J."/>
            <person name="Zahm M."/>
            <person name="Cabau C."/>
            <person name="Klopp C."/>
            <person name="Thompson A.W."/>
            <person name="Robinson-Rechavi M."/>
            <person name="Braasch I."/>
            <person name="Lecointre G."/>
            <person name="Bobe J."/>
            <person name="Postlethwait J.H."/>
            <person name="Berthelot C."/>
            <person name="Roest Crollius H."/>
            <person name="Guiguen Y."/>
        </authorList>
    </citation>
    <scope>NUCLEOTIDE SEQUENCE</scope>
    <source>
        <strain evidence="6">WJC10195</strain>
    </source>
</reference>
<proteinExistence type="predicted"/>
<dbReference type="GO" id="GO:0043005">
    <property type="term" value="C:neuron projection"/>
    <property type="evidence" value="ECO:0007669"/>
    <property type="project" value="TreeGrafter"/>
</dbReference>
<gene>
    <name evidence="6" type="ORF">SKAU_G00327270</name>
</gene>
<dbReference type="GO" id="GO:0042803">
    <property type="term" value="F:protein homodimerization activity"/>
    <property type="evidence" value="ECO:0007669"/>
    <property type="project" value="TreeGrafter"/>
</dbReference>